<evidence type="ECO:0000259" key="5">
    <source>
        <dbReference type="Pfam" id="PF10551"/>
    </source>
</evidence>
<dbReference type="EMBL" id="SZYD01000001">
    <property type="protein sequence ID" value="KAD7477816.1"/>
    <property type="molecule type" value="Genomic_DNA"/>
</dbReference>
<name>A0A5N6Q1A2_9ASTR</name>
<evidence type="ECO:0000313" key="7">
    <source>
        <dbReference type="Proteomes" id="UP000326396"/>
    </source>
</evidence>
<dbReference type="Proteomes" id="UP000326396">
    <property type="component" value="Linkage Group LG1"/>
</dbReference>
<dbReference type="AlphaFoldDB" id="A0A5N6Q1A2"/>
<sequence length="445" mass="50980">MIHFFVDELIYVDVEVDMSEYRSIVHAEDNGDIQDDEEEDNEMDQYCDDECFDSLSERDESASIRSALNKQNRKKRRNSTDGTTIKLEVEREFNPTSETRQFKRIYICLAPLKEGFKKCGRDILGLDGCFTKGPYPGQILTVVGILGDDLGILANSNFTLITDRQKGLSPAIANTFPAATHRYCLRHIHENMKIKWRGQLLKDLLWKAACATTAPQFQKSMEAIKKQNSTLHTWLSKIPLKCWSKAHFSGKPKCDVLLNNWCEVFNRQIVVGREKPLITCLEYIKEYLKKRNVVVHNKISKSQGPLTPSVTKQFASIKSEASQYSVIMAVETSTRSMCSGHEQENMHKRWELTDEIYTVARWKEVYMHTIEPINGVNLWIPSCCPTKLVPPNHKTQIGRPKKKRRMSHEELISSIEKDGKLTRMGHLKHCGKCKKAGHNARTCNG</sequence>
<evidence type="ECO:0000256" key="2">
    <source>
        <dbReference type="ARBA" id="ARBA00023125"/>
    </source>
</evidence>
<comment type="caution">
    <text evidence="6">The sequence shown here is derived from an EMBL/GenBank/DDBJ whole genome shotgun (WGS) entry which is preliminary data.</text>
</comment>
<keyword evidence="2" id="KW-0238">DNA-binding</keyword>
<dbReference type="PANTHER" id="PTHR31973:SF190">
    <property type="entry name" value="MULE TRANSPOSASE DOMAIN-CONTAINING PROTEIN"/>
    <property type="match status" value="1"/>
</dbReference>
<feature type="region of interest" description="Disordered" evidence="4">
    <location>
        <begin position="57"/>
        <end position="81"/>
    </location>
</feature>
<dbReference type="GO" id="GO:0006313">
    <property type="term" value="P:DNA transposition"/>
    <property type="evidence" value="ECO:0007669"/>
    <property type="project" value="InterPro"/>
</dbReference>
<proteinExistence type="predicted"/>
<dbReference type="InterPro" id="IPR018289">
    <property type="entry name" value="MULE_transposase_dom"/>
</dbReference>
<organism evidence="6 7">
    <name type="scientific">Mikania micrantha</name>
    <name type="common">bitter vine</name>
    <dbReference type="NCBI Taxonomy" id="192012"/>
    <lineage>
        <taxon>Eukaryota</taxon>
        <taxon>Viridiplantae</taxon>
        <taxon>Streptophyta</taxon>
        <taxon>Embryophyta</taxon>
        <taxon>Tracheophyta</taxon>
        <taxon>Spermatophyta</taxon>
        <taxon>Magnoliopsida</taxon>
        <taxon>eudicotyledons</taxon>
        <taxon>Gunneridae</taxon>
        <taxon>Pentapetalae</taxon>
        <taxon>asterids</taxon>
        <taxon>campanulids</taxon>
        <taxon>Asterales</taxon>
        <taxon>Asteraceae</taxon>
        <taxon>Asteroideae</taxon>
        <taxon>Heliantheae alliance</taxon>
        <taxon>Eupatorieae</taxon>
        <taxon>Mikania</taxon>
    </lineage>
</organism>
<gene>
    <name evidence="6" type="ORF">E3N88_00952</name>
</gene>
<keyword evidence="7" id="KW-1185">Reference proteome</keyword>
<keyword evidence="3" id="KW-0233">DNA recombination</keyword>
<dbReference type="PANTHER" id="PTHR31973">
    <property type="entry name" value="POLYPROTEIN, PUTATIVE-RELATED"/>
    <property type="match status" value="1"/>
</dbReference>
<dbReference type="InterPro" id="IPR001207">
    <property type="entry name" value="Transposase_mutator"/>
</dbReference>
<keyword evidence="1" id="KW-0815">Transposition</keyword>
<dbReference type="GO" id="GO:0004803">
    <property type="term" value="F:transposase activity"/>
    <property type="evidence" value="ECO:0007669"/>
    <property type="project" value="InterPro"/>
</dbReference>
<evidence type="ECO:0000256" key="3">
    <source>
        <dbReference type="ARBA" id="ARBA00023172"/>
    </source>
</evidence>
<evidence type="ECO:0000256" key="4">
    <source>
        <dbReference type="SAM" id="MobiDB-lite"/>
    </source>
</evidence>
<feature type="domain" description="MULE transposase" evidence="5">
    <location>
        <begin position="156"/>
        <end position="191"/>
    </location>
</feature>
<dbReference type="PROSITE" id="PS01007">
    <property type="entry name" value="TRANSPOSASE_MUTATOR"/>
    <property type="match status" value="1"/>
</dbReference>
<evidence type="ECO:0000256" key="1">
    <source>
        <dbReference type="ARBA" id="ARBA00022578"/>
    </source>
</evidence>
<protein>
    <recommendedName>
        <fullName evidence="5">MULE transposase domain-containing protein</fullName>
    </recommendedName>
</protein>
<dbReference type="GO" id="GO:0003677">
    <property type="term" value="F:DNA binding"/>
    <property type="evidence" value="ECO:0007669"/>
    <property type="project" value="UniProtKB-KW"/>
</dbReference>
<dbReference type="Pfam" id="PF10551">
    <property type="entry name" value="MULE"/>
    <property type="match status" value="1"/>
</dbReference>
<dbReference type="OrthoDB" id="1299179at2759"/>
<reference evidence="6 7" key="1">
    <citation type="submission" date="2019-05" db="EMBL/GenBank/DDBJ databases">
        <title>Mikania micrantha, genome provides insights into the molecular mechanism of rapid growth.</title>
        <authorList>
            <person name="Liu B."/>
        </authorList>
    </citation>
    <scope>NUCLEOTIDE SEQUENCE [LARGE SCALE GENOMIC DNA]</scope>
    <source>
        <strain evidence="6">NLD-2019</strain>
        <tissue evidence="6">Leaf</tissue>
    </source>
</reference>
<accession>A0A5N6Q1A2</accession>
<evidence type="ECO:0000313" key="6">
    <source>
        <dbReference type="EMBL" id="KAD7477816.1"/>
    </source>
</evidence>